<evidence type="ECO:0000256" key="2">
    <source>
        <dbReference type="ARBA" id="ARBA00022741"/>
    </source>
</evidence>
<dbReference type="GO" id="GO:0016887">
    <property type="term" value="F:ATP hydrolysis activity"/>
    <property type="evidence" value="ECO:0007669"/>
    <property type="project" value="TreeGrafter"/>
</dbReference>
<keyword evidence="3" id="KW-0067">ATP-binding</keyword>
<comment type="similarity">
    <text evidence="1">Belongs to the GSP E family.</text>
</comment>
<gene>
    <name evidence="6" type="ORF">UY46_C0012G0004</name>
</gene>
<protein>
    <submittedName>
        <fullName evidence="6">Type II secretion system protein E (GspE)</fullName>
    </submittedName>
</protein>
<evidence type="ECO:0000256" key="1">
    <source>
        <dbReference type="ARBA" id="ARBA00006611"/>
    </source>
</evidence>
<dbReference type="PATRIC" id="fig|1618670.3.peg.136"/>
<evidence type="ECO:0000256" key="3">
    <source>
        <dbReference type="ARBA" id="ARBA00022840"/>
    </source>
</evidence>
<dbReference type="GO" id="GO:0005886">
    <property type="term" value="C:plasma membrane"/>
    <property type="evidence" value="ECO:0007669"/>
    <property type="project" value="TreeGrafter"/>
</dbReference>
<dbReference type="SUPFAM" id="SSF160246">
    <property type="entry name" value="EspE N-terminal domain-like"/>
    <property type="match status" value="1"/>
</dbReference>
<dbReference type="CDD" id="cd01129">
    <property type="entry name" value="PulE-GspE-like"/>
    <property type="match status" value="1"/>
</dbReference>
<organism evidence="6 7">
    <name type="scientific">Candidatus Kaiserbacteria bacterium GW2011_GWA2_49_56</name>
    <dbReference type="NCBI Taxonomy" id="1618670"/>
    <lineage>
        <taxon>Bacteria</taxon>
        <taxon>Candidatus Kaiseribacteriota</taxon>
    </lineage>
</organism>
<dbReference type="Gene3D" id="3.30.450.90">
    <property type="match status" value="1"/>
</dbReference>
<dbReference type="Proteomes" id="UP000033825">
    <property type="component" value="Unassembled WGS sequence"/>
</dbReference>
<dbReference type="InterPro" id="IPR001482">
    <property type="entry name" value="T2SS/T4SS_dom"/>
</dbReference>
<evidence type="ECO:0000259" key="5">
    <source>
        <dbReference type="PROSITE" id="PS00662"/>
    </source>
</evidence>
<dbReference type="Pfam" id="PF00437">
    <property type="entry name" value="T2SSE"/>
    <property type="match status" value="1"/>
</dbReference>
<feature type="domain" description="Bacterial type II secretion system protein E" evidence="5">
    <location>
        <begin position="375"/>
        <end position="389"/>
    </location>
</feature>
<keyword evidence="2" id="KW-0547">Nucleotide-binding</keyword>
<proteinExistence type="inferred from homology"/>
<reference evidence="6 7" key="1">
    <citation type="journal article" date="2015" name="Nature">
        <title>rRNA introns, odd ribosomes, and small enigmatic genomes across a large radiation of phyla.</title>
        <authorList>
            <person name="Brown C.T."/>
            <person name="Hug L.A."/>
            <person name="Thomas B.C."/>
            <person name="Sharon I."/>
            <person name="Castelle C.J."/>
            <person name="Singh A."/>
            <person name="Wilkins M.J."/>
            <person name="Williams K.H."/>
            <person name="Banfield J.F."/>
        </authorList>
    </citation>
    <scope>NUCLEOTIDE SEQUENCE [LARGE SCALE GENOMIC DNA]</scope>
</reference>
<evidence type="ECO:0000256" key="4">
    <source>
        <dbReference type="SAM" id="MobiDB-lite"/>
    </source>
</evidence>
<accession>A0A0G1VPC1</accession>
<dbReference type="SUPFAM" id="SSF52540">
    <property type="entry name" value="P-loop containing nucleoside triphosphate hydrolases"/>
    <property type="match status" value="1"/>
</dbReference>
<dbReference type="InterPro" id="IPR007831">
    <property type="entry name" value="T2SS_GspE_N"/>
</dbReference>
<comment type="caution">
    <text evidence="6">The sequence shown here is derived from an EMBL/GenBank/DDBJ whole genome shotgun (WGS) entry which is preliminary data.</text>
</comment>
<dbReference type="Pfam" id="PF05157">
    <property type="entry name" value="MshEN"/>
    <property type="match status" value="1"/>
</dbReference>
<evidence type="ECO:0000313" key="6">
    <source>
        <dbReference type="EMBL" id="KKW08333.1"/>
    </source>
</evidence>
<dbReference type="SMART" id="SM00382">
    <property type="entry name" value="AAA"/>
    <property type="match status" value="1"/>
</dbReference>
<dbReference type="EMBL" id="LCQB01000012">
    <property type="protein sequence ID" value="KKW08333.1"/>
    <property type="molecule type" value="Genomic_DNA"/>
</dbReference>
<sequence>MPRATTPLSEVGVTDASLDVQTSGFAPDSSSVGGDSGVPSRSIGDTKVPYDILRYIPEESAQHYRLAPLSVVDGVLEVGMVDPDDIRGFDALNFIARSTGLPFKVYRISVEDFERIIDMYHGLGGDVERAVTDLATEQKERREEPSAAPLDLDDPSIKKSVDGEFVRNVHEDAPTIKLVSTILRYAIDGKASDIHIEPQVSGVRVRYRVDGELHTSVILPIATHRALVARIKVLASIRLDEQRKPQDGRFSASIEERQIDFRVSTFPSSQGEKVVIRILDRERGFIPLDQIGLTPRNLKILRRAIKRPHGLVLISGPTGSGKSTTLYSMLTEMDREHKNVLSLEDPIEYYVEGVTQSQVRPEIGYTFATGLRTTLRQDPDIIMVGEIRDADTAKLAIQAALTGHLVLSTIHTNDAIGTIPRFIDMGIEPYLIPPVLIASVAQRLVRTLADGNGKEVELSVSERKGIESQMASLPPEHRLEIPKVVWEAERTPTSPTGLRGRMAVFEIMEMSSEIESVILESPVESKLWAVARKQGMLTMQEDALVKAFSKLVPFSEVNTLSRLLIGGGSEEEKTGKDADDRKVKTLAVFTGAYFSWMMTNFCSTCTA</sequence>
<dbReference type="GO" id="GO:0005524">
    <property type="term" value="F:ATP binding"/>
    <property type="evidence" value="ECO:0007669"/>
    <property type="project" value="UniProtKB-KW"/>
</dbReference>
<dbReference type="PANTHER" id="PTHR30258:SF2">
    <property type="entry name" value="COMG OPERON PROTEIN 1"/>
    <property type="match status" value="1"/>
</dbReference>
<dbReference type="PANTHER" id="PTHR30258">
    <property type="entry name" value="TYPE II SECRETION SYSTEM PROTEIN GSPE-RELATED"/>
    <property type="match status" value="1"/>
</dbReference>
<feature type="compositionally biased region" description="Low complexity" evidence="4">
    <location>
        <begin position="27"/>
        <end position="40"/>
    </location>
</feature>
<dbReference type="Gene3D" id="3.30.300.160">
    <property type="entry name" value="Type II secretion system, protein E, N-terminal domain"/>
    <property type="match status" value="1"/>
</dbReference>
<evidence type="ECO:0000313" key="7">
    <source>
        <dbReference type="Proteomes" id="UP000033825"/>
    </source>
</evidence>
<dbReference type="PROSITE" id="PS00662">
    <property type="entry name" value="T2SP_E"/>
    <property type="match status" value="1"/>
</dbReference>
<name>A0A0G1VPC1_9BACT</name>
<dbReference type="Gene3D" id="3.40.50.300">
    <property type="entry name" value="P-loop containing nucleotide triphosphate hydrolases"/>
    <property type="match status" value="1"/>
</dbReference>
<dbReference type="AlphaFoldDB" id="A0A0G1VPC1"/>
<dbReference type="InterPro" id="IPR027417">
    <property type="entry name" value="P-loop_NTPase"/>
</dbReference>
<dbReference type="InterPro" id="IPR003593">
    <property type="entry name" value="AAA+_ATPase"/>
</dbReference>
<dbReference type="InterPro" id="IPR037257">
    <property type="entry name" value="T2SS_E_N_sf"/>
</dbReference>
<feature type="region of interest" description="Disordered" evidence="4">
    <location>
        <begin position="24"/>
        <end position="43"/>
    </location>
</feature>